<comment type="caution">
    <text evidence="1">The sequence shown here is derived from an EMBL/GenBank/DDBJ whole genome shotgun (WGS) entry which is preliminary data.</text>
</comment>
<gene>
    <name evidence="1" type="ORF">RRG08_018922</name>
</gene>
<keyword evidence="2" id="KW-1185">Reference proteome</keyword>
<reference evidence="1" key="1">
    <citation type="journal article" date="2023" name="G3 (Bethesda)">
        <title>A reference genome for the long-term kleptoplast-retaining sea slug Elysia crispata morphotype clarki.</title>
        <authorList>
            <person name="Eastman K.E."/>
            <person name="Pendleton A.L."/>
            <person name="Shaikh M.A."/>
            <person name="Suttiyut T."/>
            <person name="Ogas R."/>
            <person name="Tomko P."/>
            <person name="Gavelis G."/>
            <person name="Widhalm J.R."/>
            <person name="Wisecaver J.H."/>
        </authorList>
    </citation>
    <scope>NUCLEOTIDE SEQUENCE</scope>
    <source>
        <strain evidence="1">ECLA1</strain>
    </source>
</reference>
<dbReference type="EMBL" id="JAWDGP010005877">
    <property type="protein sequence ID" value="KAK3750464.1"/>
    <property type="molecule type" value="Genomic_DNA"/>
</dbReference>
<dbReference type="AlphaFoldDB" id="A0AAE1D1P2"/>
<accession>A0AAE1D1P2</accession>
<name>A0AAE1D1P2_9GAST</name>
<dbReference type="Proteomes" id="UP001283361">
    <property type="component" value="Unassembled WGS sequence"/>
</dbReference>
<evidence type="ECO:0000313" key="1">
    <source>
        <dbReference type="EMBL" id="KAK3750464.1"/>
    </source>
</evidence>
<evidence type="ECO:0000313" key="2">
    <source>
        <dbReference type="Proteomes" id="UP001283361"/>
    </source>
</evidence>
<protein>
    <submittedName>
        <fullName evidence="1">Uncharacterized protein</fullName>
    </submittedName>
</protein>
<organism evidence="1 2">
    <name type="scientific">Elysia crispata</name>
    <name type="common">lettuce slug</name>
    <dbReference type="NCBI Taxonomy" id="231223"/>
    <lineage>
        <taxon>Eukaryota</taxon>
        <taxon>Metazoa</taxon>
        <taxon>Spiralia</taxon>
        <taxon>Lophotrochozoa</taxon>
        <taxon>Mollusca</taxon>
        <taxon>Gastropoda</taxon>
        <taxon>Heterobranchia</taxon>
        <taxon>Euthyneura</taxon>
        <taxon>Panpulmonata</taxon>
        <taxon>Sacoglossa</taxon>
        <taxon>Placobranchoidea</taxon>
        <taxon>Plakobranchidae</taxon>
        <taxon>Elysia</taxon>
    </lineage>
</organism>
<sequence>MPGHVLLKFYLDVSLATVKGIRKYHETENFPLSVETLDPLDPLSHWTQERTSMGEKLTLRQQGKGGLGGLSMVSASWTFSQHKYVERVAGSISQHLRASQSQLTVFGRSPVGS</sequence>
<proteinExistence type="predicted"/>